<protein>
    <recommendedName>
        <fullName evidence="4">HTH lacI-type domain-containing protein</fullName>
    </recommendedName>
</protein>
<name>A0A1E2SM66_LEIXY</name>
<dbReference type="InterPro" id="IPR000843">
    <property type="entry name" value="HTH_LacI"/>
</dbReference>
<dbReference type="CDD" id="cd01392">
    <property type="entry name" value="HTH_LacI"/>
    <property type="match status" value="1"/>
</dbReference>
<dbReference type="InterPro" id="IPR028082">
    <property type="entry name" value="Peripla_BP_I"/>
</dbReference>
<dbReference type="SUPFAM" id="SSF53822">
    <property type="entry name" value="Periplasmic binding protein-like I"/>
    <property type="match status" value="1"/>
</dbReference>
<keyword evidence="2" id="KW-0238">DNA-binding</keyword>
<keyword evidence="1" id="KW-0805">Transcription regulation</keyword>
<sequence>MTERKRVSILDVAARAGVSKSAASRALLRQYGVSEELRRRVEAAAAEIGYIKDIRAHGLESSESRTIALFARTAKLAFYGELITVIQETLEAHGYELAVATATPRGGSTAGALDAVMGLRPRGLIVASGRVQDEDIQAAAATVPTMLAGPALRIPGVGSVSDDGSGARWLAQLLAENGHRRVGVVTVSRARSTTRGTRTLRMRKELAALGIEPVPIPLSHDTDAPAADALEAALAGVTAIMCPNDPTLLTTWEMLSDRGVDVPGDISLTSYDGTGQIASQVLGLTTWRQPLVTIGRTVADELIQRDHDPDLPLKHHRLAGKLVRGRTVAAARRR</sequence>
<gene>
    <name evidence="5" type="ORF">ATY41_08160</name>
</gene>
<evidence type="ECO:0000313" key="6">
    <source>
        <dbReference type="Proteomes" id="UP000094426"/>
    </source>
</evidence>
<accession>A0A1E2SM66</accession>
<evidence type="ECO:0000256" key="1">
    <source>
        <dbReference type="ARBA" id="ARBA00023015"/>
    </source>
</evidence>
<dbReference type="GO" id="GO:0000976">
    <property type="term" value="F:transcription cis-regulatory region binding"/>
    <property type="evidence" value="ECO:0007669"/>
    <property type="project" value="TreeGrafter"/>
</dbReference>
<dbReference type="OrthoDB" id="37081at2"/>
<dbReference type="Pfam" id="PF00356">
    <property type="entry name" value="LacI"/>
    <property type="match status" value="1"/>
</dbReference>
<dbReference type="Proteomes" id="UP000094426">
    <property type="component" value="Unassembled WGS sequence"/>
</dbReference>
<proteinExistence type="predicted"/>
<dbReference type="OMA" id="AHRTHTL"/>
<dbReference type="PANTHER" id="PTHR30146:SF109">
    <property type="entry name" value="HTH-TYPE TRANSCRIPTIONAL REGULATOR GALS"/>
    <property type="match status" value="1"/>
</dbReference>
<comment type="caution">
    <text evidence="5">The sequence shown here is derived from an EMBL/GenBank/DDBJ whole genome shotgun (WGS) entry which is preliminary data.</text>
</comment>
<organism evidence="5 6">
    <name type="scientific">Leifsonia xyli subsp. xyli</name>
    <dbReference type="NCBI Taxonomy" id="59736"/>
    <lineage>
        <taxon>Bacteria</taxon>
        <taxon>Bacillati</taxon>
        <taxon>Actinomycetota</taxon>
        <taxon>Actinomycetes</taxon>
        <taxon>Micrococcales</taxon>
        <taxon>Microbacteriaceae</taxon>
        <taxon>Leifsonia</taxon>
    </lineage>
</organism>
<dbReference type="AlphaFoldDB" id="A0A1E2SM66"/>
<dbReference type="GO" id="GO:0003700">
    <property type="term" value="F:DNA-binding transcription factor activity"/>
    <property type="evidence" value="ECO:0007669"/>
    <property type="project" value="TreeGrafter"/>
</dbReference>
<dbReference type="InterPro" id="IPR010982">
    <property type="entry name" value="Lambda_DNA-bd_dom_sf"/>
</dbReference>
<evidence type="ECO:0000313" key="5">
    <source>
        <dbReference type="EMBL" id="ODA90879.1"/>
    </source>
</evidence>
<dbReference type="CDD" id="cd06267">
    <property type="entry name" value="PBP1_LacI_sugar_binding-like"/>
    <property type="match status" value="1"/>
</dbReference>
<dbReference type="PANTHER" id="PTHR30146">
    <property type="entry name" value="LACI-RELATED TRANSCRIPTIONAL REPRESSOR"/>
    <property type="match status" value="1"/>
</dbReference>
<dbReference type="EMBL" id="LNZG01000005">
    <property type="protein sequence ID" value="ODA90879.1"/>
    <property type="molecule type" value="Genomic_DNA"/>
</dbReference>
<dbReference type="PROSITE" id="PS50932">
    <property type="entry name" value="HTH_LACI_2"/>
    <property type="match status" value="1"/>
</dbReference>
<dbReference type="Pfam" id="PF13377">
    <property type="entry name" value="Peripla_BP_3"/>
    <property type="match status" value="1"/>
</dbReference>
<dbReference type="InterPro" id="IPR046335">
    <property type="entry name" value="LacI/GalR-like_sensor"/>
</dbReference>
<dbReference type="Gene3D" id="3.40.50.2300">
    <property type="match status" value="2"/>
</dbReference>
<dbReference type="SUPFAM" id="SSF47413">
    <property type="entry name" value="lambda repressor-like DNA-binding domains"/>
    <property type="match status" value="1"/>
</dbReference>
<dbReference type="PROSITE" id="PS00356">
    <property type="entry name" value="HTH_LACI_1"/>
    <property type="match status" value="1"/>
</dbReference>
<dbReference type="Gene3D" id="1.10.260.40">
    <property type="entry name" value="lambda repressor-like DNA-binding domains"/>
    <property type="match status" value="1"/>
</dbReference>
<feature type="domain" description="HTH lacI-type" evidence="4">
    <location>
        <begin position="7"/>
        <end position="61"/>
    </location>
</feature>
<evidence type="ECO:0000256" key="2">
    <source>
        <dbReference type="ARBA" id="ARBA00023125"/>
    </source>
</evidence>
<evidence type="ECO:0000256" key="3">
    <source>
        <dbReference type="ARBA" id="ARBA00023163"/>
    </source>
</evidence>
<dbReference type="RefSeq" id="WP_011186220.1">
    <property type="nucleotide sequence ID" value="NZ_LNZG01000005.1"/>
</dbReference>
<keyword evidence="3" id="KW-0804">Transcription</keyword>
<dbReference type="SMART" id="SM00354">
    <property type="entry name" value="HTH_LACI"/>
    <property type="match status" value="1"/>
</dbReference>
<reference evidence="5 6" key="1">
    <citation type="submission" date="2015-11" db="EMBL/GenBank/DDBJ databases">
        <authorList>
            <person name="Zhang Y."/>
            <person name="Guo Z."/>
        </authorList>
    </citation>
    <scope>NUCLEOTIDE SEQUENCE [LARGE SCALE GENOMIC DNA]</scope>
    <source>
        <strain evidence="6">gdw1</strain>
    </source>
</reference>
<evidence type="ECO:0000259" key="4">
    <source>
        <dbReference type="PROSITE" id="PS50932"/>
    </source>
</evidence>